<evidence type="ECO:0000256" key="1">
    <source>
        <dbReference type="ARBA" id="ARBA00010307"/>
    </source>
</evidence>
<dbReference type="GO" id="GO:0005085">
    <property type="term" value="F:guanyl-nucleotide exchange factor activity"/>
    <property type="evidence" value="ECO:0007669"/>
    <property type="project" value="TreeGrafter"/>
</dbReference>
<dbReference type="KEGG" id="mis:MICPUN_107378"/>
<dbReference type="GO" id="GO:0005634">
    <property type="term" value="C:nucleus"/>
    <property type="evidence" value="ECO:0007669"/>
    <property type="project" value="TreeGrafter"/>
</dbReference>
<dbReference type="STRING" id="296587.C1EBI4"/>
<evidence type="ECO:0000313" key="4">
    <source>
        <dbReference type="EMBL" id="ACO65417.1"/>
    </source>
</evidence>
<name>C1EBI4_MICCC</name>
<dbReference type="InterPro" id="IPR007681">
    <property type="entry name" value="Mog1"/>
</dbReference>
<evidence type="ECO:0000256" key="2">
    <source>
        <dbReference type="ARBA" id="ARBA00022448"/>
    </source>
</evidence>
<dbReference type="PANTHER" id="PTHR15837">
    <property type="entry name" value="RAN GUANINE NUCLEOTIDE RELEASE FACTOR"/>
    <property type="match status" value="1"/>
</dbReference>
<comment type="similarity">
    <text evidence="1">Belongs to the MOG1 family.</text>
</comment>
<gene>
    <name evidence="4" type="primary">MOG1</name>
    <name evidence="4" type="ORF">MICPUN_107378</name>
</gene>
<proteinExistence type="inferred from homology"/>
<evidence type="ECO:0000256" key="3">
    <source>
        <dbReference type="ARBA" id="ARBA00022927"/>
    </source>
</evidence>
<reference evidence="4 5" key="1">
    <citation type="journal article" date="2009" name="Science">
        <title>Green evolution and dynamic adaptations revealed by genomes of the marine picoeukaryotes Micromonas.</title>
        <authorList>
            <person name="Worden A.Z."/>
            <person name="Lee J.H."/>
            <person name="Mock T."/>
            <person name="Rouze P."/>
            <person name="Simmons M.P."/>
            <person name="Aerts A.L."/>
            <person name="Allen A.E."/>
            <person name="Cuvelier M.L."/>
            <person name="Derelle E."/>
            <person name="Everett M.V."/>
            <person name="Foulon E."/>
            <person name="Grimwood J."/>
            <person name="Gundlach H."/>
            <person name="Henrissat B."/>
            <person name="Napoli C."/>
            <person name="McDonald S.M."/>
            <person name="Parker M.S."/>
            <person name="Rombauts S."/>
            <person name="Salamov A."/>
            <person name="Von Dassow P."/>
            <person name="Badger J.H."/>
            <person name="Coutinho P.M."/>
            <person name="Demir E."/>
            <person name="Dubchak I."/>
            <person name="Gentemann C."/>
            <person name="Eikrem W."/>
            <person name="Gready J.E."/>
            <person name="John U."/>
            <person name="Lanier W."/>
            <person name="Lindquist E.A."/>
            <person name="Lucas S."/>
            <person name="Mayer K.F."/>
            <person name="Moreau H."/>
            <person name="Not F."/>
            <person name="Otillar R."/>
            <person name="Panaud O."/>
            <person name="Pangilinan J."/>
            <person name="Paulsen I."/>
            <person name="Piegu B."/>
            <person name="Poliakov A."/>
            <person name="Robbens S."/>
            <person name="Schmutz J."/>
            <person name="Toulza E."/>
            <person name="Wyss T."/>
            <person name="Zelensky A."/>
            <person name="Zhou K."/>
            <person name="Armbrust E.V."/>
            <person name="Bhattacharya D."/>
            <person name="Goodenough U.W."/>
            <person name="Van de Peer Y."/>
            <person name="Grigoriev I.V."/>
        </authorList>
    </citation>
    <scope>NUCLEOTIDE SEQUENCE [LARGE SCALE GENOMIC DNA]</scope>
    <source>
        <strain evidence="5">RCC299 / NOUM17</strain>
    </source>
</reference>
<keyword evidence="2" id="KW-0813">Transport</keyword>
<keyword evidence="3" id="KW-0653">Protein transport</keyword>
<evidence type="ECO:0008006" key="6">
    <source>
        <dbReference type="Google" id="ProtNLM"/>
    </source>
</evidence>
<dbReference type="FunCoup" id="C1EBI4">
    <property type="interactions" value="798"/>
</dbReference>
<keyword evidence="5" id="KW-1185">Reference proteome</keyword>
<dbReference type="Gene3D" id="3.40.1000.10">
    <property type="entry name" value="Mog1/PsbP, alpha/beta/alpha sandwich"/>
    <property type="match status" value="1"/>
</dbReference>
<dbReference type="InterPro" id="IPR016123">
    <property type="entry name" value="Mog1/PsbP_a/b/a-sand"/>
</dbReference>
<dbReference type="Proteomes" id="UP000002009">
    <property type="component" value="Chromosome 9"/>
</dbReference>
<organism evidence="4 5">
    <name type="scientific">Micromonas commoda (strain RCC299 / NOUM17 / CCMP2709)</name>
    <name type="common">Picoplanktonic green alga</name>
    <dbReference type="NCBI Taxonomy" id="296587"/>
    <lineage>
        <taxon>Eukaryota</taxon>
        <taxon>Viridiplantae</taxon>
        <taxon>Chlorophyta</taxon>
        <taxon>Mamiellophyceae</taxon>
        <taxon>Mamiellales</taxon>
        <taxon>Mamiellaceae</taxon>
        <taxon>Micromonas</taxon>
    </lineage>
</organism>
<dbReference type="PANTHER" id="PTHR15837:SF0">
    <property type="entry name" value="RAN GUANINE NUCLEOTIDE RELEASE FACTOR"/>
    <property type="match status" value="1"/>
</dbReference>
<dbReference type="GO" id="GO:0006606">
    <property type="term" value="P:protein import into nucleus"/>
    <property type="evidence" value="ECO:0007669"/>
    <property type="project" value="TreeGrafter"/>
</dbReference>
<dbReference type="GO" id="GO:0031267">
    <property type="term" value="F:small GTPase binding"/>
    <property type="evidence" value="ECO:0007669"/>
    <property type="project" value="TreeGrafter"/>
</dbReference>
<dbReference type="OrthoDB" id="10255285at2759"/>
<sequence>MTTDASRKVPLFGGAISAHLPTRYVDVSDFRPVPDNQEVWTDASVDESVIVEILERVEEGPSDAEGGAAGWFWEDLAAVSECGPNDAHLMSVTRLSSEHLPAMNGRFAAASVAVGTMKMAKGRERGDERVNVVEVTLANIRLPEVGTDLLVTVNRPLVVAPGSSAAATTGAGVIGTGGEGWSALRSILETFSVDDWSLFGYGD</sequence>
<evidence type="ECO:0000313" key="5">
    <source>
        <dbReference type="Proteomes" id="UP000002009"/>
    </source>
</evidence>
<dbReference type="InParanoid" id="C1EBI4"/>
<dbReference type="RefSeq" id="XP_002504159.1">
    <property type="nucleotide sequence ID" value="XM_002504113.1"/>
</dbReference>
<dbReference type="OMA" id="ECSSAWM"/>
<dbReference type="AlphaFoldDB" id="C1EBI4"/>
<accession>C1EBI4</accession>
<dbReference type="GeneID" id="8246336"/>
<dbReference type="SUPFAM" id="SSF55724">
    <property type="entry name" value="Mog1p/PsbP-like"/>
    <property type="match status" value="1"/>
</dbReference>
<dbReference type="Pfam" id="PF04603">
    <property type="entry name" value="Mog1"/>
    <property type="match status" value="1"/>
</dbReference>
<dbReference type="eggNOG" id="KOG3329">
    <property type="taxonomic scope" value="Eukaryota"/>
</dbReference>
<protein>
    <recommendedName>
        <fullName evidence="6">Mog1p/PsbP-like protein</fullName>
    </recommendedName>
</protein>
<dbReference type="EMBL" id="CP001329">
    <property type="protein sequence ID" value="ACO65417.1"/>
    <property type="molecule type" value="Genomic_DNA"/>
</dbReference>